<evidence type="ECO:0000256" key="1">
    <source>
        <dbReference type="SAM" id="Phobius"/>
    </source>
</evidence>
<sequence length="187" mass="21719">MIELLTSGAMSNRMLLLMFTVFFSIFPAMFLIFGIMMRRGQQNRTNFYDGEVKGEIIEVLNSEKGAMFATYPIYQYEVNKHKYIVKPNFIFFNSSLDKKYHDSENVTCITYLNKHGGNTRTKYKVGESIIIKYDIDNPKNHEILNDKDKKFAYDSRRIAALLLMIFPLIFLIASFFIKGQAVFTPAN</sequence>
<accession>K1GZA4</accession>
<reference evidence="2 3" key="1">
    <citation type="submission" date="2012-05" db="EMBL/GenBank/DDBJ databases">
        <title>The Genome Sequence of Fusobacterium periodontium Oral Taxon 201 Strain D10.</title>
        <authorList>
            <consortium name="The Broad Institute Genome Sequencing Platform"/>
            <consortium name="The Broad Institute Genome Sequencing Center for Infectious Disease"/>
            <person name="Earl A."/>
            <person name="Ward D."/>
            <person name="Feldgarden M."/>
            <person name="Gevers D."/>
            <person name="Strauss J."/>
            <person name="Sibley C."/>
            <person name="White A."/>
            <person name="Ambrose C.E."/>
            <person name="Allen-Vercoe E."/>
            <person name="Walker B."/>
            <person name="Young S.K."/>
            <person name="Zeng Q."/>
            <person name="Gargeya S."/>
            <person name="Fitzgerald M."/>
            <person name="Haas B."/>
            <person name="Abouelleil A."/>
            <person name="Alvarado L."/>
            <person name="Arachchi H.M."/>
            <person name="Berlin A.M."/>
            <person name="Chapman S.B."/>
            <person name="Goldberg J."/>
            <person name="Griggs A."/>
            <person name="Gujja S."/>
            <person name="Hansen M."/>
            <person name="Howarth C."/>
            <person name="Imamovic A."/>
            <person name="Larimer J."/>
            <person name="McCowan C."/>
            <person name="Montmayeur A."/>
            <person name="Murphy C."/>
            <person name="Neiman D."/>
            <person name="Pearson M."/>
            <person name="Priest M."/>
            <person name="Roberts A."/>
            <person name="Saif S."/>
            <person name="Shea T."/>
            <person name="Sisk P."/>
            <person name="Sykes S."/>
            <person name="Wortman J."/>
            <person name="Nusbaum C."/>
            <person name="Birren B."/>
        </authorList>
    </citation>
    <scope>NUCLEOTIDE SEQUENCE [LARGE SCALE GENOMIC DNA]</scope>
    <source>
        <strain evidence="2 3">D10</strain>
    </source>
</reference>
<keyword evidence="1" id="KW-0812">Transmembrane</keyword>
<dbReference type="EMBL" id="ACIF01000022">
    <property type="protein sequence ID" value="EKA94767.1"/>
    <property type="molecule type" value="Genomic_DNA"/>
</dbReference>
<organism evidence="2 3">
    <name type="scientific">Fusobacterium periodonticum D10</name>
    <dbReference type="NCBI Taxonomy" id="620833"/>
    <lineage>
        <taxon>Bacteria</taxon>
        <taxon>Fusobacteriati</taxon>
        <taxon>Fusobacteriota</taxon>
        <taxon>Fusobacteriia</taxon>
        <taxon>Fusobacteriales</taxon>
        <taxon>Fusobacteriaceae</taxon>
        <taxon>Fusobacterium</taxon>
    </lineage>
</organism>
<feature type="transmembrane region" description="Helical" evidence="1">
    <location>
        <begin position="14"/>
        <end position="36"/>
    </location>
</feature>
<name>K1GZA4_9FUSO</name>
<comment type="caution">
    <text evidence="2">The sequence shown here is derived from an EMBL/GenBank/DDBJ whole genome shotgun (WGS) entry which is preliminary data.</text>
</comment>
<dbReference type="Proteomes" id="UP000005809">
    <property type="component" value="Unassembled WGS sequence"/>
</dbReference>
<evidence type="ECO:0008006" key="4">
    <source>
        <dbReference type="Google" id="ProtNLM"/>
    </source>
</evidence>
<protein>
    <recommendedName>
        <fullName evidence="4">DUF3592 domain-containing protein</fullName>
    </recommendedName>
</protein>
<dbReference type="HOGENOM" id="CLU_1545390_0_0_0"/>
<dbReference type="RefSeq" id="WP_005965257.1">
    <property type="nucleotide sequence ID" value="NZ_JH815336.1"/>
</dbReference>
<keyword evidence="1" id="KW-1133">Transmembrane helix</keyword>
<feature type="transmembrane region" description="Helical" evidence="1">
    <location>
        <begin position="158"/>
        <end position="177"/>
    </location>
</feature>
<dbReference type="AlphaFoldDB" id="K1GZA4"/>
<dbReference type="PATRIC" id="fig|620833.3.peg.111"/>
<evidence type="ECO:0000313" key="3">
    <source>
        <dbReference type="Proteomes" id="UP000005809"/>
    </source>
</evidence>
<proteinExistence type="predicted"/>
<evidence type="ECO:0000313" key="2">
    <source>
        <dbReference type="EMBL" id="EKA94767.1"/>
    </source>
</evidence>
<keyword evidence="1" id="KW-0472">Membrane</keyword>
<gene>
    <name evidence="2" type="ORF">FPOG_00848</name>
</gene>